<dbReference type="Proteomes" id="UP000756132">
    <property type="component" value="Chromosome 11"/>
</dbReference>
<dbReference type="OrthoDB" id="5314997at2759"/>
<keyword evidence="3" id="KW-1185">Reference proteome</keyword>
<evidence type="ECO:0000313" key="2">
    <source>
        <dbReference type="EMBL" id="UJO23464.1"/>
    </source>
</evidence>
<dbReference type="GeneID" id="71992468"/>
<dbReference type="PANTHER" id="PTHR42085">
    <property type="entry name" value="F-BOX DOMAIN-CONTAINING PROTEIN"/>
    <property type="match status" value="1"/>
</dbReference>
<feature type="compositionally biased region" description="Polar residues" evidence="1">
    <location>
        <begin position="1"/>
        <end position="21"/>
    </location>
</feature>
<reference evidence="2" key="2">
    <citation type="journal article" date="2022" name="Microb. Genom.">
        <title>A chromosome-scale genome assembly of the tomato pathogen Cladosporium fulvum reveals a compartmentalized genome architecture and the presence of a dispensable chromosome.</title>
        <authorList>
            <person name="Zaccaron A.Z."/>
            <person name="Chen L.H."/>
            <person name="Samaras A."/>
            <person name="Stergiopoulos I."/>
        </authorList>
    </citation>
    <scope>NUCLEOTIDE SEQUENCE</scope>
    <source>
        <strain evidence="2">Race5_Kim</strain>
    </source>
</reference>
<dbReference type="RefSeq" id="XP_047767830.1">
    <property type="nucleotide sequence ID" value="XM_047911738.1"/>
</dbReference>
<sequence>METANDTRSNQDEGYTNTGSPSRPAKPYSLTNSTARSMIPPQPEPTPTRELDILAESASPDREQPRETSGDASVFSFRMPCLTAARFARDTNATPASTYTQATDLSNQTSEQRSTVLKRSRRLSDGAKVRELASIQQQQKALDAEEVLLQVEREAFEVECALSGATWALLQREMFGGKLKSHRPSRPKKLAVYTRVPAQQTLSALSHWMPMNASLGGRRTKARYLFDAEGSASMVFHMFTRMPPELREFVYELAIPAGHVSLRSTGHHRFEKVVIPAWTNLAFVSRHMYLEAKRFIFERHTFILNVNMGTTENNSINTYQLPAHAEPWIRHLVLVVDCTRAPSRAHLAEADWRFLQRMTRLKSIRVCLLHLRKSHLRPTQDRRLICSEVVRNVMMRVPAGCEIVFGARGQGVRDHVEDMKTKCAKRQETDPVSWVPAHLGRVTDVSRAELKAAKAQFESDITLEKGRMHGYANDFRHRDRYLRGWAELPFAEGF</sequence>
<proteinExistence type="predicted"/>
<feature type="region of interest" description="Disordered" evidence="1">
    <location>
        <begin position="98"/>
        <end position="122"/>
    </location>
</feature>
<gene>
    <name evidence="2" type="ORF">CLAFUR5_12590</name>
</gene>
<evidence type="ECO:0000256" key="1">
    <source>
        <dbReference type="SAM" id="MobiDB-lite"/>
    </source>
</evidence>
<feature type="region of interest" description="Disordered" evidence="1">
    <location>
        <begin position="1"/>
        <end position="51"/>
    </location>
</feature>
<dbReference type="AlphaFoldDB" id="A0A9Q8PJD3"/>
<evidence type="ECO:0000313" key="3">
    <source>
        <dbReference type="Proteomes" id="UP000756132"/>
    </source>
</evidence>
<dbReference type="EMBL" id="CP090173">
    <property type="protein sequence ID" value="UJO23464.1"/>
    <property type="molecule type" value="Genomic_DNA"/>
</dbReference>
<feature type="compositionally biased region" description="Polar residues" evidence="1">
    <location>
        <begin position="98"/>
        <end position="115"/>
    </location>
</feature>
<reference evidence="2" key="1">
    <citation type="submission" date="2021-12" db="EMBL/GenBank/DDBJ databases">
        <authorList>
            <person name="Zaccaron A."/>
            <person name="Stergiopoulos I."/>
        </authorList>
    </citation>
    <scope>NUCLEOTIDE SEQUENCE</scope>
    <source>
        <strain evidence="2">Race5_Kim</strain>
    </source>
</reference>
<dbReference type="InterPro" id="IPR038883">
    <property type="entry name" value="AN11006-like"/>
</dbReference>
<organism evidence="2 3">
    <name type="scientific">Passalora fulva</name>
    <name type="common">Tomato leaf mold</name>
    <name type="synonym">Cladosporium fulvum</name>
    <dbReference type="NCBI Taxonomy" id="5499"/>
    <lineage>
        <taxon>Eukaryota</taxon>
        <taxon>Fungi</taxon>
        <taxon>Dikarya</taxon>
        <taxon>Ascomycota</taxon>
        <taxon>Pezizomycotina</taxon>
        <taxon>Dothideomycetes</taxon>
        <taxon>Dothideomycetidae</taxon>
        <taxon>Mycosphaerellales</taxon>
        <taxon>Mycosphaerellaceae</taxon>
        <taxon>Fulvia</taxon>
    </lineage>
</organism>
<accession>A0A9Q8PJD3</accession>
<name>A0A9Q8PJD3_PASFU</name>
<dbReference type="KEGG" id="ffu:CLAFUR5_12590"/>
<dbReference type="PANTHER" id="PTHR42085:SF2">
    <property type="entry name" value="F-BOX DOMAIN-CONTAINING PROTEIN"/>
    <property type="match status" value="1"/>
</dbReference>
<protein>
    <submittedName>
        <fullName evidence="2">Uncharacterized protein</fullName>
    </submittedName>
</protein>